<dbReference type="RefSeq" id="WP_281832130.1">
    <property type="nucleotide sequence ID" value="NZ_BSDY01000001.1"/>
</dbReference>
<dbReference type="EMBL" id="BSDY01000001">
    <property type="protein sequence ID" value="GLI54496.1"/>
    <property type="molecule type" value="Genomic_DNA"/>
</dbReference>
<name>A0A9W6LKQ6_9FUSO</name>
<evidence type="ECO:0000313" key="2">
    <source>
        <dbReference type="Proteomes" id="UP001144471"/>
    </source>
</evidence>
<protein>
    <submittedName>
        <fullName evidence="1">Uncharacterized protein</fullName>
    </submittedName>
</protein>
<comment type="caution">
    <text evidence="1">The sequence shown here is derived from an EMBL/GenBank/DDBJ whole genome shotgun (WGS) entry which is preliminary data.</text>
</comment>
<evidence type="ECO:0000313" key="1">
    <source>
        <dbReference type="EMBL" id="GLI54496.1"/>
    </source>
</evidence>
<dbReference type="Proteomes" id="UP001144471">
    <property type="component" value="Unassembled WGS sequence"/>
</dbReference>
<accession>A0A9W6LKQ6</accession>
<dbReference type="AlphaFoldDB" id="A0A9W6LKQ6"/>
<sequence>MSRRRCEHSVSLSRPTPESHAWTFQEACSAAQREIEHLCGLDWKVVEIEFDDDGRVTSTDYNEGGEKTWKCVHTVVAMYVLEPKFASEAERETAMSREIIKSENTIVMKYNMINDAFEYND</sequence>
<gene>
    <name evidence="1" type="ORF">PM10SUCC1_00110</name>
</gene>
<reference evidence="1" key="1">
    <citation type="submission" date="2022-12" db="EMBL/GenBank/DDBJ databases">
        <title>Reference genome sequencing for broad-spectrum identification of bacterial and archaeal isolates by mass spectrometry.</title>
        <authorList>
            <person name="Sekiguchi Y."/>
            <person name="Tourlousse D.M."/>
        </authorList>
    </citation>
    <scope>NUCLEOTIDE SEQUENCE</scope>
    <source>
        <strain evidence="1">10succ1</strain>
    </source>
</reference>
<keyword evidence="2" id="KW-1185">Reference proteome</keyword>
<organism evidence="1 2">
    <name type="scientific">Propionigenium maris DSM 9537</name>
    <dbReference type="NCBI Taxonomy" id="1123000"/>
    <lineage>
        <taxon>Bacteria</taxon>
        <taxon>Fusobacteriati</taxon>
        <taxon>Fusobacteriota</taxon>
        <taxon>Fusobacteriia</taxon>
        <taxon>Fusobacteriales</taxon>
        <taxon>Fusobacteriaceae</taxon>
        <taxon>Propionigenium</taxon>
    </lineage>
</organism>
<proteinExistence type="predicted"/>